<evidence type="ECO:0000313" key="4">
    <source>
        <dbReference type="Proteomes" id="UP000289340"/>
    </source>
</evidence>
<dbReference type="PANTHER" id="PTHR35046:SF9">
    <property type="entry name" value="RNA-DIRECTED DNA POLYMERASE"/>
    <property type="match status" value="1"/>
</dbReference>
<feature type="compositionally biased region" description="Basic and acidic residues" evidence="1">
    <location>
        <begin position="269"/>
        <end position="279"/>
    </location>
</feature>
<feature type="compositionally biased region" description="Acidic residues" evidence="1">
    <location>
        <begin position="436"/>
        <end position="447"/>
    </location>
</feature>
<dbReference type="GO" id="GO:0015074">
    <property type="term" value="P:DNA integration"/>
    <property type="evidence" value="ECO:0007669"/>
    <property type="project" value="InterPro"/>
</dbReference>
<dbReference type="InterPro" id="IPR056924">
    <property type="entry name" value="SH3_Tf2-1"/>
</dbReference>
<dbReference type="Proteomes" id="UP000289340">
    <property type="component" value="Chromosome 11"/>
</dbReference>
<dbReference type="PANTHER" id="PTHR35046">
    <property type="entry name" value="ZINC KNUCKLE (CCHC-TYPE) FAMILY PROTEIN"/>
    <property type="match status" value="1"/>
</dbReference>
<comment type="caution">
    <text evidence="3">The sequence shown here is derived from an EMBL/GenBank/DDBJ whole genome shotgun (WGS) entry which is preliminary data.</text>
</comment>
<gene>
    <name evidence="3" type="ORF">D0Y65_030582</name>
</gene>
<keyword evidence="4" id="KW-1185">Reference proteome</keyword>
<dbReference type="PROSITE" id="PS50994">
    <property type="entry name" value="INTEGRASE"/>
    <property type="match status" value="1"/>
</dbReference>
<dbReference type="Gene3D" id="3.30.420.10">
    <property type="entry name" value="Ribonuclease H-like superfamily/Ribonuclease H"/>
    <property type="match status" value="1"/>
</dbReference>
<evidence type="ECO:0000259" key="2">
    <source>
        <dbReference type="PROSITE" id="PS50994"/>
    </source>
</evidence>
<proteinExistence type="predicted"/>
<feature type="region of interest" description="Disordered" evidence="1">
    <location>
        <begin position="417"/>
        <end position="447"/>
    </location>
</feature>
<evidence type="ECO:0000313" key="3">
    <source>
        <dbReference type="EMBL" id="RZB80907.1"/>
    </source>
</evidence>
<feature type="region of interest" description="Disordered" evidence="1">
    <location>
        <begin position="251"/>
        <end position="286"/>
    </location>
</feature>
<dbReference type="SUPFAM" id="SSF53098">
    <property type="entry name" value="Ribonuclease H-like"/>
    <property type="match status" value="1"/>
</dbReference>
<dbReference type="GO" id="GO:0003676">
    <property type="term" value="F:nucleic acid binding"/>
    <property type="evidence" value="ECO:0007669"/>
    <property type="project" value="InterPro"/>
</dbReference>
<dbReference type="InterPro" id="IPR012337">
    <property type="entry name" value="RNaseH-like_sf"/>
</dbReference>
<organism evidence="3 4">
    <name type="scientific">Glycine soja</name>
    <name type="common">Wild soybean</name>
    <dbReference type="NCBI Taxonomy" id="3848"/>
    <lineage>
        <taxon>Eukaryota</taxon>
        <taxon>Viridiplantae</taxon>
        <taxon>Streptophyta</taxon>
        <taxon>Embryophyta</taxon>
        <taxon>Tracheophyta</taxon>
        <taxon>Spermatophyta</taxon>
        <taxon>Magnoliopsida</taxon>
        <taxon>eudicotyledons</taxon>
        <taxon>Gunneridae</taxon>
        <taxon>Pentapetalae</taxon>
        <taxon>rosids</taxon>
        <taxon>fabids</taxon>
        <taxon>Fabales</taxon>
        <taxon>Fabaceae</taxon>
        <taxon>Papilionoideae</taxon>
        <taxon>50 kb inversion clade</taxon>
        <taxon>NPAAA clade</taxon>
        <taxon>indigoferoid/millettioid clade</taxon>
        <taxon>Phaseoleae</taxon>
        <taxon>Glycine</taxon>
        <taxon>Glycine subgen. Soja</taxon>
    </lineage>
</organism>
<dbReference type="Pfam" id="PF24626">
    <property type="entry name" value="SH3_Tf2-1"/>
    <property type="match status" value="1"/>
</dbReference>
<evidence type="ECO:0000256" key="1">
    <source>
        <dbReference type="SAM" id="MobiDB-lite"/>
    </source>
</evidence>
<name>A0A445I4B9_GLYSO</name>
<sequence>MTHFIPCKKVDDASHVTDLFFKEIVRLHGLPRSIVSDRDSKFLSHFWRTLWSKLGTKLLFSTTCHPQTDGQTEVVNRTLGTLLRTVLRKNLKTWEACLPHVAFAYNRVVHSTTNCSPFEVVYGFNPLTPLDLLPMPNVSVFKHKEGQAKADYVKKLHERVKDQIERKNKSYAKQANKGRKKVVFEPGDWVWVHMRKERFPEQRKSKLQPRGDGPFQVLERINDNAYKVELPGEYNVSSTFNVSDLSLFDADGESDLRTNPSQEGENDEDMAKNKGKDPLEGLGGPMTRARTRKAKEALQQVLSILFEYKPKFQGEKSKVEMCDRRHPVILLFQTSIGHLSWPTSVCIVFDQYRLITFFCRGNVRSASSGNTSFSNLDRSSFLADVGLHCFRSISVNHIFLPKGANVFLAELKAQVEKDEGLSGEGQSPRVEKDEGPSGEDEGSSGEG</sequence>
<dbReference type="EMBL" id="QZWG01000011">
    <property type="protein sequence ID" value="RZB80907.1"/>
    <property type="molecule type" value="Genomic_DNA"/>
</dbReference>
<feature type="domain" description="Integrase catalytic" evidence="2">
    <location>
        <begin position="1"/>
        <end position="125"/>
    </location>
</feature>
<dbReference type="AlphaFoldDB" id="A0A445I4B9"/>
<dbReference type="InterPro" id="IPR001584">
    <property type="entry name" value="Integrase_cat-core"/>
</dbReference>
<dbReference type="InterPro" id="IPR036397">
    <property type="entry name" value="RNaseH_sf"/>
</dbReference>
<accession>A0A445I4B9</accession>
<protein>
    <submittedName>
        <fullName evidence="3">Transposon Ty3-G Gag-Pol polyprotein</fullName>
    </submittedName>
</protein>
<reference evidence="3 4" key="1">
    <citation type="submission" date="2018-09" db="EMBL/GenBank/DDBJ databases">
        <title>A high-quality reference genome of wild soybean provides a powerful tool to mine soybean genomes.</title>
        <authorList>
            <person name="Xie M."/>
            <person name="Chung C.Y.L."/>
            <person name="Li M.-W."/>
            <person name="Wong F.-L."/>
            <person name="Chan T.-F."/>
            <person name="Lam H.-M."/>
        </authorList>
    </citation>
    <scope>NUCLEOTIDE SEQUENCE [LARGE SCALE GENOMIC DNA]</scope>
    <source>
        <strain evidence="4">cv. W05</strain>
        <tissue evidence="3">Hypocotyl of etiolated seedlings</tissue>
    </source>
</reference>